<evidence type="ECO:0000313" key="3">
    <source>
        <dbReference type="Proteomes" id="UP001497482"/>
    </source>
</evidence>
<evidence type="ECO:0000256" key="1">
    <source>
        <dbReference type="SAM" id="MobiDB-lite"/>
    </source>
</evidence>
<dbReference type="AlphaFoldDB" id="A0AAV2LK08"/>
<reference evidence="2 3" key="1">
    <citation type="submission" date="2024-04" db="EMBL/GenBank/DDBJ databases">
        <authorList>
            <person name="Waldvogel A.-M."/>
            <person name="Schoenle A."/>
        </authorList>
    </citation>
    <scope>NUCLEOTIDE SEQUENCE [LARGE SCALE GENOMIC DNA]</scope>
</reference>
<feature type="compositionally biased region" description="Low complexity" evidence="1">
    <location>
        <begin position="140"/>
        <end position="154"/>
    </location>
</feature>
<gene>
    <name evidence="2" type="ORF">KC01_LOCUS29462</name>
</gene>
<proteinExistence type="predicted"/>
<evidence type="ECO:0000313" key="2">
    <source>
        <dbReference type="EMBL" id="CAL1601508.1"/>
    </source>
</evidence>
<evidence type="ECO:0008006" key="4">
    <source>
        <dbReference type="Google" id="ProtNLM"/>
    </source>
</evidence>
<keyword evidence="3" id="KW-1185">Reference proteome</keyword>
<organism evidence="2 3">
    <name type="scientific">Knipowitschia caucasica</name>
    <name type="common">Caucasian dwarf goby</name>
    <name type="synonym">Pomatoschistus caucasicus</name>
    <dbReference type="NCBI Taxonomy" id="637954"/>
    <lineage>
        <taxon>Eukaryota</taxon>
        <taxon>Metazoa</taxon>
        <taxon>Chordata</taxon>
        <taxon>Craniata</taxon>
        <taxon>Vertebrata</taxon>
        <taxon>Euteleostomi</taxon>
        <taxon>Actinopterygii</taxon>
        <taxon>Neopterygii</taxon>
        <taxon>Teleostei</taxon>
        <taxon>Neoteleostei</taxon>
        <taxon>Acanthomorphata</taxon>
        <taxon>Gobiaria</taxon>
        <taxon>Gobiiformes</taxon>
        <taxon>Gobioidei</taxon>
        <taxon>Gobiidae</taxon>
        <taxon>Gobiinae</taxon>
        <taxon>Knipowitschia</taxon>
    </lineage>
</organism>
<feature type="region of interest" description="Disordered" evidence="1">
    <location>
        <begin position="108"/>
        <end position="154"/>
    </location>
</feature>
<dbReference type="Proteomes" id="UP001497482">
    <property type="component" value="Chromosome 3"/>
</dbReference>
<sequence>MSDSAPACVLVTSCQLTSRDLPTHPVTQPVWSHSPVHTPPPSVDITLLSPPLACLDPPVYTPAPPYTYSSHTDRHMAHRPRRPSPRYLILSPLSRYTTPALPLRFRHQTASSPTSHTPHPPSLHPSSSRSPAHEYTPHNTPLLFSLTSPTTQPLIHSYPPSPTPRHPSLQDSISHRYANPARPFAHLHTTTPLTYPPPLHPEPSPRGAVSSHYVKSHTHMARIYPLLHHTRPSPPSLTVPHPPI</sequence>
<protein>
    <recommendedName>
        <fullName evidence="4">Extensin-like</fullName>
    </recommendedName>
</protein>
<accession>A0AAV2LK08</accession>
<feature type="region of interest" description="Disordered" evidence="1">
    <location>
        <begin position="69"/>
        <end position="90"/>
    </location>
</feature>
<dbReference type="PRINTS" id="PR01217">
    <property type="entry name" value="PRICHEXTENSN"/>
</dbReference>
<dbReference type="EMBL" id="OZ035825">
    <property type="protein sequence ID" value="CAL1601508.1"/>
    <property type="molecule type" value="Genomic_DNA"/>
</dbReference>
<name>A0AAV2LK08_KNICA</name>